<gene>
    <name evidence="2" type="ORF">FC36_GL001883</name>
</gene>
<accession>A0A0R1T5L6</accession>
<dbReference type="Pfam" id="PF03374">
    <property type="entry name" value="ANT"/>
    <property type="match status" value="1"/>
</dbReference>
<dbReference type="EMBL" id="AZFH01000198">
    <property type="protein sequence ID" value="KRL76640.1"/>
    <property type="molecule type" value="Genomic_DNA"/>
</dbReference>
<reference evidence="2 3" key="1">
    <citation type="journal article" date="2015" name="Genome Announc.">
        <title>Expanding the biotechnology potential of lactobacilli through comparative genomics of 213 strains and associated genera.</title>
        <authorList>
            <person name="Sun Z."/>
            <person name="Harris H.M."/>
            <person name="McCann A."/>
            <person name="Guo C."/>
            <person name="Argimon S."/>
            <person name="Zhang W."/>
            <person name="Yang X."/>
            <person name="Jeffery I.B."/>
            <person name="Cooney J.C."/>
            <person name="Kagawa T.F."/>
            <person name="Liu W."/>
            <person name="Song Y."/>
            <person name="Salvetti E."/>
            <person name="Wrobel A."/>
            <person name="Rasinkangas P."/>
            <person name="Parkhill J."/>
            <person name="Rea M.C."/>
            <person name="O'Sullivan O."/>
            <person name="Ritari J."/>
            <person name="Douillard F.P."/>
            <person name="Paul Ross R."/>
            <person name="Yang R."/>
            <person name="Briner A.E."/>
            <person name="Felis G.E."/>
            <person name="de Vos W.M."/>
            <person name="Barrangou R."/>
            <person name="Klaenhammer T.R."/>
            <person name="Caufield P.W."/>
            <person name="Cui Y."/>
            <person name="Zhang H."/>
            <person name="O'Toole P.W."/>
        </authorList>
    </citation>
    <scope>NUCLEOTIDE SEQUENCE [LARGE SCALE GENOMIC DNA]</scope>
    <source>
        <strain evidence="2 3">DSM 15833</strain>
    </source>
</reference>
<dbReference type="PROSITE" id="PS51750">
    <property type="entry name" value="BRO_N"/>
    <property type="match status" value="1"/>
</dbReference>
<name>A0A0R1T5L6_9LACO</name>
<evidence type="ECO:0000313" key="2">
    <source>
        <dbReference type="EMBL" id="KRL76640.1"/>
    </source>
</evidence>
<evidence type="ECO:0000259" key="1">
    <source>
        <dbReference type="PROSITE" id="PS51750"/>
    </source>
</evidence>
<dbReference type="InterPro" id="IPR005039">
    <property type="entry name" value="Ant_C"/>
</dbReference>
<dbReference type="SMART" id="SM01040">
    <property type="entry name" value="Bro-N"/>
    <property type="match status" value="1"/>
</dbReference>
<feature type="domain" description="Bro-N" evidence="1">
    <location>
        <begin position="91"/>
        <end position="204"/>
    </location>
</feature>
<protein>
    <submittedName>
        <fullName evidence="2">Prophage antirepressor</fullName>
    </submittedName>
</protein>
<organism evidence="2 3">
    <name type="scientific">Ligilactobacillus equi DSM 15833 = JCM 10991</name>
    <dbReference type="NCBI Taxonomy" id="1423740"/>
    <lineage>
        <taxon>Bacteria</taxon>
        <taxon>Bacillati</taxon>
        <taxon>Bacillota</taxon>
        <taxon>Bacilli</taxon>
        <taxon>Lactobacillales</taxon>
        <taxon>Lactobacillaceae</taxon>
        <taxon>Ligilactobacillus</taxon>
    </lineage>
</organism>
<evidence type="ECO:0000313" key="3">
    <source>
        <dbReference type="Proteomes" id="UP000051048"/>
    </source>
</evidence>
<dbReference type="GO" id="GO:0003677">
    <property type="term" value="F:DNA binding"/>
    <property type="evidence" value="ECO:0007669"/>
    <property type="project" value="InterPro"/>
</dbReference>
<dbReference type="Proteomes" id="UP000051048">
    <property type="component" value="Unassembled WGS sequence"/>
</dbReference>
<dbReference type="AlphaFoldDB" id="A0A0R1T5L6"/>
<dbReference type="PATRIC" id="fig|1423740.3.peg.2039"/>
<dbReference type="Pfam" id="PF02498">
    <property type="entry name" value="Bro-N"/>
    <property type="match status" value="1"/>
</dbReference>
<dbReference type="STRING" id="1423740.FC36_GL001883"/>
<comment type="caution">
    <text evidence="2">The sequence shown here is derived from an EMBL/GenBank/DDBJ whole genome shotgun (WGS) entry which is preliminary data.</text>
</comment>
<dbReference type="InterPro" id="IPR003497">
    <property type="entry name" value="BRO_N_domain"/>
</dbReference>
<proteinExistence type="predicted"/>
<sequence>MKIEYRKNEDISNDHVEEVYVNNQYVGDLFLYQEEGQLHTFFPEGGQPVERWEISEKEMKAEVEELLAQFFGDDETEADVEVESEEKRSMTMNLQYFAEKGVKMFSNGLIELPVKEVNGQIMFDAEQSAIGLGITSTAKGYTNVRWSRVNDYLNSATCGRKIKKGDFITEPQFYKLAIKANNSVAEKFQDWVTTEVLPSIRKHGAYMTDQMIEEVLTNPDTIIKLATQLKTEREGRLIAEQRVNELTPKATYYDQVLNNKSLVTITQIAKDYGMSGGEMNKKLHELGVIYKQGNTWLLYSRYQRTGWTHSNTIMVPRADGTEKAVMQTKWTQKGRLGLYEFLKKHDILPLIEQDDDVA</sequence>